<evidence type="ECO:0000313" key="1">
    <source>
        <dbReference type="EMBL" id="GAG30067.1"/>
    </source>
</evidence>
<dbReference type="Gene3D" id="1.25.40.10">
    <property type="entry name" value="Tetratricopeptide repeat domain"/>
    <property type="match status" value="1"/>
</dbReference>
<name>X0X3U0_9ZZZZ</name>
<feature type="non-terminal residue" evidence="1">
    <location>
        <position position="251"/>
    </location>
</feature>
<protein>
    <submittedName>
        <fullName evidence="1">Uncharacterized protein</fullName>
    </submittedName>
</protein>
<gene>
    <name evidence="1" type="ORF">S01H1_64539</name>
</gene>
<dbReference type="SUPFAM" id="SSF48452">
    <property type="entry name" value="TPR-like"/>
    <property type="match status" value="1"/>
</dbReference>
<comment type="caution">
    <text evidence="1">The sequence shown here is derived from an EMBL/GenBank/DDBJ whole genome shotgun (WGS) entry which is preliminary data.</text>
</comment>
<accession>X0X3U0</accession>
<dbReference type="InterPro" id="IPR011990">
    <property type="entry name" value="TPR-like_helical_dom_sf"/>
</dbReference>
<feature type="non-terminal residue" evidence="1">
    <location>
        <position position="1"/>
    </location>
</feature>
<proteinExistence type="predicted"/>
<sequence>EGGDAPLALMRELARKFHLTYFLEGSVRTVKPYEVETRLYLTRGGRLLASQRYEGQDLGDIIDRISIDIKGDLELSRTHIDEVEDLPVAAISSENPQALAYYVDGLDQYYLHSNLPGAARSLAAATTLDSTLVQAQFHLYQVNLYLGRESVKAINTAMKYIYKVPERLQGSIKEVYYLYQGEPEKALSALMLDVALFPEDIIAHRRLASFYNRTGFYADALEEYRIIRNLNPYNDLVLRDIAEVHAALGDF</sequence>
<organism evidence="1">
    <name type="scientific">marine sediment metagenome</name>
    <dbReference type="NCBI Taxonomy" id="412755"/>
    <lineage>
        <taxon>unclassified sequences</taxon>
        <taxon>metagenomes</taxon>
        <taxon>ecological metagenomes</taxon>
    </lineage>
</organism>
<reference evidence="1" key="1">
    <citation type="journal article" date="2014" name="Front. Microbiol.">
        <title>High frequency of phylogenetically diverse reductive dehalogenase-homologous genes in deep subseafloor sedimentary metagenomes.</title>
        <authorList>
            <person name="Kawai M."/>
            <person name="Futagami T."/>
            <person name="Toyoda A."/>
            <person name="Takaki Y."/>
            <person name="Nishi S."/>
            <person name="Hori S."/>
            <person name="Arai W."/>
            <person name="Tsubouchi T."/>
            <person name="Morono Y."/>
            <person name="Uchiyama I."/>
            <person name="Ito T."/>
            <person name="Fujiyama A."/>
            <person name="Inagaki F."/>
            <person name="Takami H."/>
        </authorList>
    </citation>
    <scope>NUCLEOTIDE SEQUENCE</scope>
    <source>
        <strain evidence="1">Expedition CK06-06</strain>
    </source>
</reference>
<dbReference type="AlphaFoldDB" id="X0X3U0"/>
<dbReference type="EMBL" id="BARS01042547">
    <property type="protein sequence ID" value="GAG30067.1"/>
    <property type="molecule type" value="Genomic_DNA"/>
</dbReference>